<sequence>MDYIGRQYKPCCLSLCAHFPGVMASTLTLVIMVLPVTLLFLQETYALNVVQERRDPLECDRRHRRALCAYREGCSCHPRAPLGGWSRLHYRFENGRCSRGAFVQNCNGFVSEVACHSACIRPWGPWG</sequence>
<dbReference type="EMBL" id="GEDV01001875">
    <property type="protein sequence ID" value="JAP86682.1"/>
    <property type="molecule type" value="Transcribed_RNA"/>
</dbReference>
<keyword evidence="1" id="KW-0472">Membrane</keyword>
<proteinExistence type="predicted"/>
<keyword evidence="1" id="KW-1133">Transmembrane helix</keyword>
<keyword evidence="1" id="KW-0812">Transmembrane</keyword>
<evidence type="ECO:0000313" key="2">
    <source>
        <dbReference type="EMBL" id="JAP86682.1"/>
    </source>
</evidence>
<protein>
    <submittedName>
        <fullName evidence="2">Pancreatic trypsin inhibitor</fullName>
    </submittedName>
</protein>
<name>A0A131Z781_RHIAP</name>
<dbReference type="InterPro" id="IPR036880">
    <property type="entry name" value="Kunitz_BPTI_sf"/>
</dbReference>
<accession>A0A131Z781</accession>
<organism evidence="2">
    <name type="scientific">Rhipicephalus appendiculatus</name>
    <name type="common">Brown ear tick</name>
    <dbReference type="NCBI Taxonomy" id="34631"/>
    <lineage>
        <taxon>Eukaryota</taxon>
        <taxon>Metazoa</taxon>
        <taxon>Ecdysozoa</taxon>
        <taxon>Arthropoda</taxon>
        <taxon>Chelicerata</taxon>
        <taxon>Arachnida</taxon>
        <taxon>Acari</taxon>
        <taxon>Parasitiformes</taxon>
        <taxon>Ixodida</taxon>
        <taxon>Ixodoidea</taxon>
        <taxon>Ixodidae</taxon>
        <taxon>Rhipicephalinae</taxon>
        <taxon>Rhipicephalus</taxon>
        <taxon>Rhipicephalus</taxon>
    </lineage>
</organism>
<dbReference type="GO" id="GO:0004867">
    <property type="term" value="F:serine-type endopeptidase inhibitor activity"/>
    <property type="evidence" value="ECO:0007669"/>
    <property type="project" value="InterPro"/>
</dbReference>
<evidence type="ECO:0000256" key="1">
    <source>
        <dbReference type="SAM" id="Phobius"/>
    </source>
</evidence>
<dbReference type="AlphaFoldDB" id="A0A131Z781"/>
<dbReference type="Gene3D" id="4.10.410.10">
    <property type="entry name" value="Pancreatic trypsin inhibitor Kunitz domain"/>
    <property type="match status" value="1"/>
</dbReference>
<feature type="transmembrane region" description="Helical" evidence="1">
    <location>
        <begin position="12"/>
        <end position="41"/>
    </location>
</feature>
<reference evidence="2" key="1">
    <citation type="journal article" date="2016" name="Ticks Tick Borne Dis.">
        <title>De novo assembly and annotation of the salivary gland transcriptome of Rhipicephalus appendiculatus male and female ticks during blood feeding.</title>
        <authorList>
            <person name="de Castro M.H."/>
            <person name="de Klerk D."/>
            <person name="Pienaar R."/>
            <person name="Latif A.A."/>
            <person name="Rees D.J."/>
            <person name="Mans B.J."/>
        </authorList>
    </citation>
    <scope>NUCLEOTIDE SEQUENCE</scope>
    <source>
        <tissue evidence="2">Salivary glands</tissue>
    </source>
</reference>